<dbReference type="Proteomes" id="UP000252733">
    <property type="component" value="Unassembled WGS sequence"/>
</dbReference>
<evidence type="ECO:0000259" key="2">
    <source>
        <dbReference type="Pfam" id="PF06580"/>
    </source>
</evidence>
<evidence type="ECO:0000313" key="4">
    <source>
        <dbReference type="Proteomes" id="UP000252733"/>
    </source>
</evidence>
<keyword evidence="1" id="KW-0472">Membrane</keyword>
<gene>
    <name evidence="3" type="ORF">DFO77_12219</name>
</gene>
<sequence length="341" mass="39978">MFSKFTKWYKALPSIAIWILLALFYFTIGSQVSWRKGLLHAIVLTSIQYVVFRVNIKRLMPRYHAKQKNKFRAYNTILIVSMALFGVATEMFFNQLFPSMRPDNHSIIAAFIFHSVLCLIAFWISMTKYLEDKQEKNTVEIETLKREKAESELKFLKTQVNPHFLFNALNNIYSMAYTGDESTPEKITMLSDMLRYVLYDCESDYISLYKEIDYINSFLEFQQLKTEKRQNISFNTGMHDENYQIAPMLLVTFVENAFKHSKIEKDKSGFVNIELEQNAEEFHFSVENSIQAQASGQKTGNAHGIGIENARNRLELLYPKKHKLIIVHDEDKYKVTLKLYK</sequence>
<keyword evidence="1" id="KW-0812">Transmembrane</keyword>
<feature type="domain" description="Signal transduction histidine kinase internal region" evidence="2">
    <location>
        <begin position="151"/>
        <end position="229"/>
    </location>
</feature>
<protein>
    <submittedName>
        <fullName evidence="3">Histidine kinase</fullName>
    </submittedName>
</protein>
<dbReference type="Pfam" id="PF06580">
    <property type="entry name" value="His_kinase"/>
    <property type="match status" value="1"/>
</dbReference>
<feature type="transmembrane region" description="Helical" evidence="1">
    <location>
        <begin position="105"/>
        <end position="126"/>
    </location>
</feature>
<name>A0A368UNK7_9BACT</name>
<dbReference type="InterPro" id="IPR036890">
    <property type="entry name" value="HATPase_C_sf"/>
</dbReference>
<keyword evidence="4" id="KW-1185">Reference proteome</keyword>
<dbReference type="Gene3D" id="3.30.565.10">
    <property type="entry name" value="Histidine kinase-like ATPase, C-terminal domain"/>
    <property type="match status" value="1"/>
</dbReference>
<feature type="transmembrane region" description="Helical" evidence="1">
    <location>
        <begin position="12"/>
        <end position="28"/>
    </location>
</feature>
<keyword evidence="3" id="KW-0418">Kinase</keyword>
<dbReference type="GO" id="GO:0000155">
    <property type="term" value="F:phosphorelay sensor kinase activity"/>
    <property type="evidence" value="ECO:0007669"/>
    <property type="project" value="InterPro"/>
</dbReference>
<reference evidence="3 4" key="1">
    <citation type="submission" date="2018-07" db="EMBL/GenBank/DDBJ databases">
        <title>Freshwater and sediment microbial communities from various areas in North America, analyzing microbe dynamics in response to fracking.</title>
        <authorList>
            <person name="Lamendella R."/>
        </authorList>
    </citation>
    <scope>NUCLEOTIDE SEQUENCE [LARGE SCALE GENOMIC DNA]</scope>
    <source>
        <strain evidence="3 4">160A</strain>
    </source>
</reference>
<dbReference type="InterPro" id="IPR010559">
    <property type="entry name" value="Sig_transdc_His_kin_internal"/>
</dbReference>
<keyword evidence="1" id="KW-1133">Transmembrane helix</keyword>
<dbReference type="InterPro" id="IPR050640">
    <property type="entry name" value="Bact_2-comp_sensor_kinase"/>
</dbReference>
<evidence type="ECO:0000256" key="1">
    <source>
        <dbReference type="SAM" id="Phobius"/>
    </source>
</evidence>
<dbReference type="RefSeq" id="WP_114437624.1">
    <property type="nucleotide sequence ID" value="NZ_QPIZ01000022.1"/>
</dbReference>
<feature type="transmembrane region" description="Helical" evidence="1">
    <location>
        <begin position="34"/>
        <end position="52"/>
    </location>
</feature>
<comment type="caution">
    <text evidence="3">The sequence shown here is derived from an EMBL/GenBank/DDBJ whole genome shotgun (WGS) entry which is preliminary data.</text>
</comment>
<keyword evidence="3" id="KW-0808">Transferase</keyword>
<feature type="transmembrane region" description="Helical" evidence="1">
    <location>
        <begin position="73"/>
        <end position="93"/>
    </location>
</feature>
<dbReference type="AlphaFoldDB" id="A0A368UNK7"/>
<dbReference type="EMBL" id="QPIZ01000022">
    <property type="protein sequence ID" value="RCW30369.1"/>
    <property type="molecule type" value="Genomic_DNA"/>
</dbReference>
<accession>A0A368UNK7</accession>
<organism evidence="3 4">
    <name type="scientific">Marinilabilia salmonicolor</name>
    <dbReference type="NCBI Taxonomy" id="989"/>
    <lineage>
        <taxon>Bacteria</taxon>
        <taxon>Pseudomonadati</taxon>
        <taxon>Bacteroidota</taxon>
        <taxon>Bacteroidia</taxon>
        <taxon>Marinilabiliales</taxon>
        <taxon>Marinilabiliaceae</taxon>
        <taxon>Marinilabilia</taxon>
    </lineage>
</organism>
<dbReference type="PANTHER" id="PTHR34220:SF7">
    <property type="entry name" value="SENSOR HISTIDINE KINASE YPDA"/>
    <property type="match status" value="1"/>
</dbReference>
<dbReference type="GO" id="GO:0016020">
    <property type="term" value="C:membrane"/>
    <property type="evidence" value="ECO:0007669"/>
    <property type="project" value="InterPro"/>
</dbReference>
<dbReference type="PANTHER" id="PTHR34220">
    <property type="entry name" value="SENSOR HISTIDINE KINASE YPDA"/>
    <property type="match status" value="1"/>
</dbReference>
<proteinExistence type="predicted"/>
<evidence type="ECO:0000313" key="3">
    <source>
        <dbReference type="EMBL" id="RCW30369.1"/>
    </source>
</evidence>